<dbReference type="Proteomes" id="UP000827872">
    <property type="component" value="Linkage Group LG06"/>
</dbReference>
<reference evidence="1" key="1">
    <citation type="submission" date="2021-08" db="EMBL/GenBank/DDBJ databases">
        <title>The first chromosome-level gecko genome reveals the dynamic sex chromosomes of Neotropical dwarf geckos (Sphaerodactylidae: Sphaerodactylus).</title>
        <authorList>
            <person name="Pinto B.J."/>
            <person name="Keating S.E."/>
            <person name="Gamble T."/>
        </authorList>
    </citation>
    <scope>NUCLEOTIDE SEQUENCE</scope>
    <source>
        <strain evidence="1">TG3544</strain>
    </source>
</reference>
<protein>
    <submittedName>
        <fullName evidence="1">Uncharacterized protein</fullName>
    </submittedName>
</protein>
<comment type="caution">
    <text evidence="1">The sequence shown here is derived from an EMBL/GenBank/DDBJ whole genome shotgun (WGS) entry which is preliminary data.</text>
</comment>
<proteinExistence type="predicted"/>
<dbReference type="EMBL" id="CM037619">
    <property type="protein sequence ID" value="KAH8007558.1"/>
    <property type="molecule type" value="Genomic_DNA"/>
</dbReference>
<gene>
    <name evidence="1" type="ORF">K3G42_023977</name>
</gene>
<organism evidence="1 2">
    <name type="scientific">Sphaerodactylus townsendi</name>
    <dbReference type="NCBI Taxonomy" id="933632"/>
    <lineage>
        <taxon>Eukaryota</taxon>
        <taxon>Metazoa</taxon>
        <taxon>Chordata</taxon>
        <taxon>Craniata</taxon>
        <taxon>Vertebrata</taxon>
        <taxon>Euteleostomi</taxon>
        <taxon>Lepidosauria</taxon>
        <taxon>Squamata</taxon>
        <taxon>Bifurcata</taxon>
        <taxon>Gekkota</taxon>
        <taxon>Sphaerodactylidae</taxon>
        <taxon>Sphaerodactylus</taxon>
    </lineage>
</organism>
<sequence>MDCFLKFSDQKCHGLNVTMSVYNHVLHGITVDCLILLRKVNDLSRMWIWFTKPPEVVEGPLDYSINEGGTVWKRDAPG</sequence>
<name>A0ACB8FPR2_9SAUR</name>
<accession>A0ACB8FPR2</accession>
<evidence type="ECO:0000313" key="1">
    <source>
        <dbReference type="EMBL" id="KAH8007558.1"/>
    </source>
</evidence>
<evidence type="ECO:0000313" key="2">
    <source>
        <dbReference type="Proteomes" id="UP000827872"/>
    </source>
</evidence>
<keyword evidence="2" id="KW-1185">Reference proteome</keyword>